<evidence type="ECO:0000313" key="9">
    <source>
        <dbReference type="EMBL" id="CEM51953.1"/>
    </source>
</evidence>
<organism evidence="9">
    <name type="scientific">Chromera velia CCMP2878</name>
    <dbReference type="NCBI Taxonomy" id="1169474"/>
    <lineage>
        <taxon>Eukaryota</taxon>
        <taxon>Sar</taxon>
        <taxon>Alveolata</taxon>
        <taxon>Colpodellida</taxon>
        <taxon>Chromeraceae</taxon>
        <taxon>Chromera</taxon>
    </lineage>
</organism>
<feature type="transmembrane region" description="Helical" evidence="8">
    <location>
        <begin position="12"/>
        <end position="36"/>
    </location>
</feature>
<keyword evidence="4 8" id="KW-1133">Transmembrane helix</keyword>
<keyword evidence="6" id="KW-0325">Glycoprotein</keyword>
<feature type="transmembrane region" description="Helical" evidence="8">
    <location>
        <begin position="482"/>
        <end position="505"/>
    </location>
</feature>
<dbReference type="Pfam" id="PF01130">
    <property type="entry name" value="CD36"/>
    <property type="match status" value="1"/>
</dbReference>
<gene>
    <name evidence="9" type="ORF">Cvel_10971</name>
</gene>
<comment type="subcellular location">
    <subcellularLocation>
        <location evidence="1">Membrane</location>
    </subcellularLocation>
</comment>
<evidence type="ECO:0000256" key="3">
    <source>
        <dbReference type="ARBA" id="ARBA00022692"/>
    </source>
</evidence>
<dbReference type="PANTHER" id="PTHR11923">
    <property type="entry name" value="SCAVENGER RECEPTOR CLASS B TYPE-1 SR-B1"/>
    <property type="match status" value="1"/>
</dbReference>
<dbReference type="GO" id="GO:0005737">
    <property type="term" value="C:cytoplasm"/>
    <property type="evidence" value="ECO:0007669"/>
    <property type="project" value="TreeGrafter"/>
</dbReference>
<reference evidence="9" key="1">
    <citation type="submission" date="2014-11" db="EMBL/GenBank/DDBJ databases">
        <authorList>
            <person name="Otto D Thomas"/>
            <person name="Naeem Raeece"/>
        </authorList>
    </citation>
    <scope>NUCLEOTIDE SEQUENCE</scope>
</reference>
<name>A0A0G4I4Q2_9ALVE</name>
<feature type="region of interest" description="Disordered" evidence="7">
    <location>
        <begin position="513"/>
        <end position="542"/>
    </location>
</feature>
<evidence type="ECO:0000256" key="8">
    <source>
        <dbReference type="SAM" id="Phobius"/>
    </source>
</evidence>
<feature type="region of interest" description="Disordered" evidence="7">
    <location>
        <begin position="557"/>
        <end position="629"/>
    </location>
</feature>
<dbReference type="PRINTS" id="PR01609">
    <property type="entry name" value="CD36FAMILY"/>
</dbReference>
<keyword evidence="3 8" id="KW-0812">Transmembrane</keyword>
<dbReference type="GO" id="GO:0016020">
    <property type="term" value="C:membrane"/>
    <property type="evidence" value="ECO:0007669"/>
    <property type="project" value="UniProtKB-SubCell"/>
</dbReference>
<dbReference type="VEuPathDB" id="CryptoDB:Cvel_10971"/>
<proteinExistence type="inferred from homology"/>
<evidence type="ECO:0000256" key="2">
    <source>
        <dbReference type="ARBA" id="ARBA00010532"/>
    </source>
</evidence>
<evidence type="ECO:0000256" key="1">
    <source>
        <dbReference type="ARBA" id="ARBA00004370"/>
    </source>
</evidence>
<protein>
    <submittedName>
        <fullName evidence="9">Uncharacterized protein</fullName>
    </submittedName>
</protein>
<evidence type="ECO:0000256" key="5">
    <source>
        <dbReference type="ARBA" id="ARBA00023136"/>
    </source>
</evidence>
<evidence type="ECO:0000256" key="6">
    <source>
        <dbReference type="ARBA" id="ARBA00023180"/>
    </source>
</evidence>
<sequence>MACNCTRKKCGGAALCCIGLLALIVGLSFCVLGFLAPDYLRELEYSQVKQKVTLNPKNVDAFETFKEVPKKFRFFVFNVTNAEDALKGERIRVEQVGPFTYDMVERKENIVRFQNGTMVKYDKREYYVYDPSESITPYPSSVILTAPNLPLLTLLDKADKLSGWTNAIMDKALSITGQKPFIQKSVQDLLWGYNDPILKTLSLLDKSLSPKFQLQKNDTWERNSVAVTGEGEEEEINKLGNLQLFDGKTAISCWGSTYANAVNGTDGDRFYPFVKKSDDLAVFISSLTRSVRIVFSEEGLVKDRVKTLNYRLAPTELMNAEEEPSNADFYAFGPSGLLNLTVCQGAPVFASKPHFLDGDPRLSSGEFNVEGLHPKKSEHDTVLYIEPMTGAVVKGRQQIQLNVAIGGGVSSNANGFAKPAEVPSLGSSNLLTWSKKLGGNLKPVFLPVFYGLKEGEVTDEQAKTLAGTLYPILDLSDALESWVKWVALAVGIVGLLLFILGFLLVRRARLDDKAKERREGGENEEASTEADLERPSDPTQVVGGAVASATALTAAVTPDERASSVAGTETAEGGRRVAKGVREELKTFGADGSAGGVSLSDEAVGRSGGKERASSSGLSRFESPRESEE</sequence>
<dbReference type="InterPro" id="IPR002159">
    <property type="entry name" value="CD36_fam"/>
</dbReference>
<dbReference type="GO" id="GO:0005044">
    <property type="term" value="F:scavenger receptor activity"/>
    <property type="evidence" value="ECO:0007669"/>
    <property type="project" value="TreeGrafter"/>
</dbReference>
<comment type="similarity">
    <text evidence="2">Belongs to the CD36 family.</text>
</comment>
<dbReference type="EMBL" id="CDMZ01005101">
    <property type="protein sequence ID" value="CEM51953.1"/>
    <property type="molecule type" value="Genomic_DNA"/>
</dbReference>
<dbReference type="AlphaFoldDB" id="A0A0G4I4Q2"/>
<dbReference type="PANTHER" id="PTHR11923:SF51">
    <property type="entry name" value="LYSOSOME MEMBRANE PROTEIN 2"/>
    <property type="match status" value="1"/>
</dbReference>
<feature type="compositionally biased region" description="Basic and acidic residues" evidence="7">
    <location>
        <begin position="572"/>
        <end position="586"/>
    </location>
</feature>
<accession>A0A0G4I4Q2</accession>
<keyword evidence="5 8" id="KW-0472">Membrane</keyword>
<evidence type="ECO:0000256" key="4">
    <source>
        <dbReference type="ARBA" id="ARBA00022989"/>
    </source>
</evidence>
<evidence type="ECO:0000256" key="7">
    <source>
        <dbReference type="SAM" id="MobiDB-lite"/>
    </source>
</evidence>